<keyword evidence="4" id="KW-1003">Cell membrane</keyword>
<dbReference type="OrthoDB" id="9808686at2"/>
<dbReference type="PANTHER" id="PTHR30294:SF29">
    <property type="entry name" value="MULTIDRUG ABC TRANSPORTER PERMEASE YBHS-RELATED"/>
    <property type="match status" value="1"/>
</dbReference>
<feature type="transmembrane region" description="Helical" evidence="8">
    <location>
        <begin position="337"/>
        <end position="357"/>
    </location>
</feature>
<dbReference type="Gene3D" id="3.40.1710.10">
    <property type="entry name" value="abc type-2 transporter like domain"/>
    <property type="match status" value="1"/>
</dbReference>
<name>H1HPF0_9BACT</name>
<feature type="transmembrane region" description="Helical" evidence="8">
    <location>
        <begin position="20"/>
        <end position="39"/>
    </location>
</feature>
<keyword evidence="3" id="KW-0813">Transport</keyword>
<dbReference type="GO" id="GO:0005886">
    <property type="term" value="C:plasma membrane"/>
    <property type="evidence" value="ECO:0007669"/>
    <property type="project" value="UniProtKB-SubCell"/>
</dbReference>
<dbReference type="STRING" id="999422.HMPREF9944_02044"/>
<dbReference type="PROSITE" id="PS51012">
    <property type="entry name" value="ABC_TM2"/>
    <property type="match status" value="1"/>
</dbReference>
<evidence type="ECO:0000256" key="7">
    <source>
        <dbReference type="ARBA" id="ARBA00023136"/>
    </source>
</evidence>
<keyword evidence="7 8" id="KW-0472">Membrane</keyword>
<dbReference type="Pfam" id="PF12698">
    <property type="entry name" value="ABC2_membrane_3"/>
    <property type="match status" value="1"/>
</dbReference>
<feature type="transmembrane region" description="Helical" evidence="8">
    <location>
        <begin position="282"/>
        <end position="301"/>
    </location>
</feature>
<sequence length="363" mass="41234">MRLRYLIYKELLQMKRNPFLKVLVLIYPVFIMCVMPWVMNMEVKNIAIVVVDNDRSTLSQQLVHRIEASHYFVFKGEKASYSDALNDIEQSEADVIVELPDHFERDRMQGKQPQILVAVNAVNGTKGAMGAAYMNRIVTEHVSADALFSTLTDRVSTLYLYNKHLDSKLFMVPALMGILLMMVCGALPALNIVAEKETGTIEAINVTPVGKFSFIMAKLIPYWFLGLIVMTICFVLAWLVYGITCVGSLGWVYLLALLLAFCFSGFGLVISNYNQTMQQAMFVLWFFLVVLMLMSGLFTPVRSMPRWAYLTTFVNPVSYFIEGIRTVFVRGGDFQSILPQLLGLSVFALFFDTWAILSYRKNE</sequence>
<evidence type="ECO:0000256" key="4">
    <source>
        <dbReference type="ARBA" id="ARBA00022475"/>
    </source>
</evidence>
<keyword evidence="11" id="KW-1185">Reference proteome</keyword>
<evidence type="ECO:0000256" key="1">
    <source>
        <dbReference type="ARBA" id="ARBA00004651"/>
    </source>
</evidence>
<dbReference type="PATRIC" id="fig|999422.3.peg.2149"/>
<organism evidence="10 11">
    <name type="scientific">Segatella maculosa OT 289</name>
    <dbReference type="NCBI Taxonomy" id="999422"/>
    <lineage>
        <taxon>Bacteria</taxon>
        <taxon>Pseudomonadati</taxon>
        <taxon>Bacteroidota</taxon>
        <taxon>Bacteroidia</taxon>
        <taxon>Bacteroidales</taxon>
        <taxon>Prevotellaceae</taxon>
        <taxon>Segatella</taxon>
    </lineage>
</organism>
<dbReference type="RefSeq" id="WP_008566089.1">
    <property type="nucleotide sequence ID" value="NZ_JH594507.1"/>
</dbReference>
<evidence type="ECO:0000313" key="10">
    <source>
        <dbReference type="EMBL" id="EHO67919.1"/>
    </source>
</evidence>
<dbReference type="InterPro" id="IPR051449">
    <property type="entry name" value="ABC-2_transporter_component"/>
</dbReference>
<comment type="caution">
    <text evidence="10">The sequence shown here is derived from an EMBL/GenBank/DDBJ whole genome shotgun (WGS) entry which is preliminary data.</text>
</comment>
<evidence type="ECO:0000256" key="8">
    <source>
        <dbReference type="SAM" id="Phobius"/>
    </source>
</evidence>
<dbReference type="InterPro" id="IPR013525">
    <property type="entry name" value="ABC2_TM"/>
</dbReference>
<comment type="similarity">
    <text evidence="2">Belongs to the ABC-2 integral membrane protein family.</text>
</comment>
<evidence type="ECO:0000256" key="2">
    <source>
        <dbReference type="ARBA" id="ARBA00007783"/>
    </source>
</evidence>
<evidence type="ECO:0000313" key="11">
    <source>
        <dbReference type="Proteomes" id="UP000003167"/>
    </source>
</evidence>
<dbReference type="GO" id="GO:0140359">
    <property type="term" value="F:ABC-type transporter activity"/>
    <property type="evidence" value="ECO:0007669"/>
    <property type="project" value="InterPro"/>
</dbReference>
<evidence type="ECO:0000256" key="6">
    <source>
        <dbReference type="ARBA" id="ARBA00022989"/>
    </source>
</evidence>
<accession>H1HPF0</accession>
<feature type="transmembrane region" description="Helical" evidence="8">
    <location>
        <begin position="250"/>
        <end position="270"/>
    </location>
</feature>
<feature type="transmembrane region" description="Helical" evidence="8">
    <location>
        <begin position="169"/>
        <end position="190"/>
    </location>
</feature>
<evidence type="ECO:0000256" key="3">
    <source>
        <dbReference type="ARBA" id="ARBA00022448"/>
    </source>
</evidence>
<dbReference type="AlphaFoldDB" id="H1HPF0"/>
<evidence type="ECO:0000259" key="9">
    <source>
        <dbReference type="PROSITE" id="PS51012"/>
    </source>
</evidence>
<evidence type="ECO:0000256" key="5">
    <source>
        <dbReference type="ARBA" id="ARBA00022692"/>
    </source>
</evidence>
<dbReference type="Proteomes" id="UP000003167">
    <property type="component" value="Unassembled WGS sequence"/>
</dbReference>
<gene>
    <name evidence="10" type="ORF">HMPREF9944_02044</name>
</gene>
<dbReference type="EMBL" id="AGEK01000035">
    <property type="protein sequence ID" value="EHO67919.1"/>
    <property type="molecule type" value="Genomic_DNA"/>
</dbReference>
<reference evidence="10 11" key="1">
    <citation type="submission" date="2011-12" db="EMBL/GenBank/DDBJ databases">
        <title>The Genome Sequence of Prevotella maculosa OT 289.</title>
        <authorList>
            <consortium name="The Broad Institute Genome Sequencing Platform"/>
            <person name="Earl A."/>
            <person name="Ward D."/>
            <person name="Feldgarden M."/>
            <person name="Gevers D."/>
            <person name="Izard J."/>
            <person name="Blanton J.M."/>
            <person name="Mathney J."/>
            <person name="Tanner A.C."/>
            <person name="Dewhirst F.E."/>
            <person name="Young S.K."/>
            <person name="Zeng Q."/>
            <person name="Gargeya S."/>
            <person name="Fitzgerald M."/>
            <person name="Haas B."/>
            <person name="Abouelleil A."/>
            <person name="Alvarado L."/>
            <person name="Arachchi H.M."/>
            <person name="Berlin A."/>
            <person name="Chapman S.B."/>
            <person name="Gearin G."/>
            <person name="Goldberg J."/>
            <person name="Griggs A."/>
            <person name="Gujja S."/>
            <person name="Hansen M."/>
            <person name="Heiman D."/>
            <person name="Howarth C."/>
            <person name="Larimer J."/>
            <person name="Lui A."/>
            <person name="MacDonald P.J.P."/>
            <person name="McCowen C."/>
            <person name="Montmayeur A."/>
            <person name="Murphy C."/>
            <person name="Neiman D."/>
            <person name="Pearson M."/>
            <person name="Priest M."/>
            <person name="Roberts A."/>
            <person name="Saif S."/>
            <person name="Shea T."/>
            <person name="Sisk P."/>
            <person name="Stolte C."/>
            <person name="Sykes S."/>
            <person name="Wortman J."/>
            <person name="Nusbaum C."/>
            <person name="Birren B."/>
        </authorList>
    </citation>
    <scope>NUCLEOTIDE SEQUENCE [LARGE SCALE GENOMIC DNA]</scope>
    <source>
        <strain evidence="10 11">OT 289</strain>
    </source>
</reference>
<feature type="transmembrane region" description="Helical" evidence="8">
    <location>
        <begin position="222"/>
        <end position="244"/>
    </location>
</feature>
<proteinExistence type="inferred from homology"/>
<comment type="subcellular location">
    <subcellularLocation>
        <location evidence="1">Cell membrane</location>
        <topology evidence="1">Multi-pass membrane protein</topology>
    </subcellularLocation>
</comment>
<dbReference type="PANTHER" id="PTHR30294">
    <property type="entry name" value="MEMBRANE COMPONENT OF ABC TRANSPORTER YHHJ-RELATED"/>
    <property type="match status" value="1"/>
</dbReference>
<protein>
    <recommendedName>
        <fullName evidence="9">ABC transmembrane type-2 domain-containing protein</fullName>
    </recommendedName>
</protein>
<feature type="domain" description="ABC transmembrane type-2" evidence="9">
    <location>
        <begin position="131"/>
        <end position="362"/>
    </location>
</feature>
<dbReference type="InterPro" id="IPR047817">
    <property type="entry name" value="ABC2_TM_bact-type"/>
</dbReference>
<keyword evidence="6 8" id="KW-1133">Transmembrane helix</keyword>
<dbReference type="HOGENOM" id="CLU_039483_8_3_10"/>
<keyword evidence="5 8" id="KW-0812">Transmembrane</keyword>